<feature type="transmembrane region" description="Helical" evidence="7">
    <location>
        <begin position="237"/>
        <end position="259"/>
    </location>
</feature>
<comment type="similarity">
    <text evidence="6">Belongs to the ThrE exporter (TC 2.A.79) family.</text>
</comment>
<evidence type="ECO:0000256" key="5">
    <source>
        <dbReference type="ARBA" id="ARBA00023136"/>
    </source>
</evidence>
<accession>A0A0C9NUD1</accession>
<feature type="transmembrane region" description="Helical" evidence="7">
    <location>
        <begin position="425"/>
        <end position="443"/>
    </location>
</feature>
<evidence type="ECO:0000313" key="10">
    <source>
        <dbReference type="EMBL" id="GAN35535.1"/>
    </source>
</evidence>
<feature type="transmembrane region" description="Helical" evidence="7">
    <location>
        <begin position="358"/>
        <end position="375"/>
    </location>
</feature>
<dbReference type="Pfam" id="PF06738">
    <property type="entry name" value="ThrE"/>
    <property type="match status" value="1"/>
</dbReference>
<dbReference type="AlphaFoldDB" id="A0A0C9NUD1"/>
<reference evidence="11" key="1">
    <citation type="submission" date="2014-05" db="EMBL/GenBank/DDBJ databases">
        <title>Whole genome sequencing of Lactobacillus casei NRIC0644.</title>
        <authorList>
            <person name="Atarashi H."/>
            <person name="Yoshida Y."/>
            <person name="Fujimura S."/>
            <person name="Tanaka N."/>
            <person name="Shiwa Y."/>
            <person name="Yoshikawa H."/>
            <person name="Okada S."/>
            <person name="Nakagawa J."/>
        </authorList>
    </citation>
    <scope>NUCLEOTIDE SEQUENCE [LARGE SCALE GENOMIC DNA]</scope>
    <source>
        <strain evidence="11">NRIC0644</strain>
    </source>
</reference>
<feature type="transmembrane region" description="Helical" evidence="7">
    <location>
        <begin position="271"/>
        <end position="294"/>
    </location>
</feature>
<feature type="transmembrane region" description="Helical" evidence="7">
    <location>
        <begin position="387"/>
        <end position="405"/>
    </location>
</feature>
<keyword evidence="4 7" id="KW-1133">Transmembrane helix</keyword>
<evidence type="ECO:0000256" key="3">
    <source>
        <dbReference type="ARBA" id="ARBA00022692"/>
    </source>
</evidence>
<comment type="subcellular location">
    <subcellularLocation>
        <location evidence="1">Cell membrane</location>
        <topology evidence="1">Multi-pass membrane protein</topology>
    </subcellularLocation>
</comment>
<dbReference type="GO" id="GO:0015744">
    <property type="term" value="P:succinate transport"/>
    <property type="evidence" value="ECO:0007669"/>
    <property type="project" value="TreeGrafter"/>
</dbReference>
<sequence length="451" mass="49411">MTAKSNQTARGTRPLSEKHHMQIPWYDVIVSEERQADHATLEERASLVGRVGIMLLACGTGAWRVREAMNTVARALRMSCSADIGLISLSYTCFSNNHAYSEVLSLSQSGVNTDKLDALERFVRNFEKQYTTETVREIHHRLDQIQKMSGNYDPLRAGLAAALACCAFVFLLGGGPVEMVCCFVGAGIGNWLRGIMIRRSWTLLACIGVSVAVACLAYFLVFRGLEMSLGIAARHEAGYIGAMLFVIPGFPFITSMLDISKQDMRSGMERLLYALMITIVASLVGWLVAMIVHLRPENFVDLGLNPMLLLLFRLIASFSGVFGFSVMFNSPKRMAVQAGLIGAVANTLRLELVDLSTIPPAAAAFIGALVAGLLASAINRIDGYPRISLTVPSIVIMVPGLYIYRAIYNIGLNNIGVGAEWMTRAALIIMFLPLGLFTARLIMDSRWRKSD</sequence>
<keyword evidence="2" id="KW-1003">Cell membrane</keyword>
<dbReference type="GeneID" id="57090976"/>
<dbReference type="Proteomes" id="UP000032552">
    <property type="component" value="Unassembled WGS sequence"/>
</dbReference>
<dbReference type="GO" id="GO:0022857">
    <property type="term" value="F:transmembrane transporter activity"/>
    <property type="evidence" value="ECO:0007669"/>
    <property type="project" value="InterPro"/>
</dbReference>
<dbReference type="InterPro" id="IPR050539">
    <property type="entry name" value="ThrE_Dicarb/AminoAcid_Exp"/>
</dbReference>
<feature type="transmembrane region" description="Helical" evidence="7">
    <location>
        <begin position="201"/>
        <end position="225"/>
    </location>
</feature>
<proteinExistence type="inferred from homology"/>
<evidence type="ECO:0000256" key="6">
    <source>
        <dbReference type="ARBA" id="ARBA00034125"/>
    </source>
</evidence>
<dbReference type="InterPro" id="IPR010619">
    <property type="entry name" value="ThrE-like_N"/>
</dbReference>
<evidence type="ECO:0000313" key="11">
    <source>
        <dbReference type="Proteomes" id="UP000032552"/>
    </source>
</evidence>
<evidence type="ECO:0000256" key="2">
    <source>
        <dbReference type="ARBA" id="ARBA00022475"/>
    </source>
</evidence>
<evidence type="ECO:0000256" key="4">
    <source>
        <dbReference type="ARBA" id="ARBA00022989"/>
    </source>
</evidence>
<evidence type="ECO:0000256" key="1">
    <source>
        <dbReference type="ARBA" id="ARBA00004651"/>
    </source>
</evidence>
<keyword evidence="5 7" id="KW-0472">Membrane</keyword>
<dbReference type="GO" id="GO:0005886">
    <property type="term" value="C:plasma membrane"/>
    <property type="evidence" value="ECO:0007669"/>
    <property type="project" value="UniProtKB-SubCell"/>
</dbReference>
<evidence type="ECO:0000256" key="7">
    <source>
        <dbReference type="SAM" id="Phobius"/>
    </source>
</evidence>
<dbReference type="Pfam" id="PF12821">
    <property type="entry name" value="ThrE_2"/>
    <property type="match status" value="1"/>
</dbReference>
<feature type="domain" description="Threonine/Serine exporter ThrE" evidence="9">
    <location>
        <begin position="314"/>
        <end position="441"/>
    </location>
</feature>
<feature type="transmembrane region" description="Helical" evidence="7">
    <location>
        <begin position="306"/>
        <end position="328"/>
    </location>
</feature>
<gene>
    <name evidence="10" type="ORF">LC0644_0124</name>
</gene>
<dbReference type="InterPro" id="IPR024528">
    <property type="entry name" value="ThrE_2"/>
</dbReference>
<feature type="domain" description="Threonine/serine exporter-like N-terminal" evidence="8">
    <location>
        <begin position="47"/>
        <end position="291"/>
    </location>
</feature>
<dbReference type="EMBL" id="BAYM01000009">
    <property type="protein sequence ID" value="GAN35535.1"/>
    <property type="molecule type" value="Genomic_DNA"/>
</dbReference>
<dbReference type="PANTHER" id="PTHR34390:SF2">
    <property type="entry name" value="SUCCINATE TRANSPORTER SUBUNIT YJJP-RELATED"/>
    <property type="match status" value="1"/>
</dbReference>
<comment type="caution">
    <text evidence="10">The sequence shown here is derived from an EMBL/GenBank/DDBJ whole genome shotgun (WGS) entry which is preliminary data.</text>
</comment>
<organism evidence="10 11">
    <name type="scientific">Lacticaseibacillus paracasei NRIC 0644</name>
    <dbReference type="NCBI Taxonomy" id="1435038"/>
    <lineage>
        <taxon>Bacteria</taxon>
        <taxon>Bacillati</taxon>
        <taxon>Bacillota</taxon>
        <taxon>Bacilli</taxon>
        <taxon>Lactobacillales</taxon>
        <taxon>Lactobacillaceae</taxon>
        <taxon>Lacticaseibacillus</taxon>
    </lineage>
</organism>
<dbReference type="PANTHER" id="PTHR34390">
    <property type="entry name" value="UPF0442 PROTEIN YJJB-RELATED"/>
    <property type="match status" value="1"/>
</dbReference>
<name>A0A0C9NUD1_LACPA</name>
<dbReference type="RefSeq" id="WP_003567335.1">
    <property type="nucleotide sequence ID" value="NZ_BAYM01000009.1"/>
</dbReference>
<evidence type="ECO:0000259" key="8">
    <source>
        <dbReference type="Pfam" id="PF06738"/>
    </source>
</evidence>
<protein>
    <submittedName>
        <fullName evidence="10">Integral membrane protein</fullName>
    </submittedName>
</protein>
<evidence type="ECO:0000259" key="9">
    <source>
        <dbReference type="Pfam" id="PF12821"/>
    </source>
</evidence>
<keyword evidence="3 7" id="KW-0812">Transmembrane</keyword>